<feature type="domain" description="Large ribosomal subunit protein uL6 alpha-beta" evidence="9">
    <location>
        <begin position="11"/>
        <end position="84"/>
    </location>
</feature>
<keyword evidence="2 6" id="KW-0699">rRNA-binding</keyword>
<name>A0A5C6AEK1_9BACT</name>
<dbReference type="Proteomes" id="UP000317421">
    <property type="component" value="Unassembled WGS sequence"/>
</dbReference>
<organism evidence="10 11">
    <name type="scientific">Botrimarina colliarenosi</name>
    <dbReference type="NCBI Taxonomy" id="2528001"/>
    <lineage>
        <taxon>Bacteria</taxon>
        <taxon>Pseudomonadati</taxon>
        <taxon>Planctomycetota</taxon>
        <taxon>Planctomycetia</taxon>
        <taxon>Pirellulales</taxon>
        <taxon>Lacipirellulaceae</taxon>
        <taxon>Botrimarina</taxon>
    </lineage>
</organism>
<dbReference type="HAMAP" id="MF_01365_B">
    <property type="entry name" value="Ribosomal_uL6_B"/>
    <property type="match status" value="1"/>
</dbReference>
<protein>
    <recommendedName>
        <fullName evidence="6">Large ribosomal subunit protein uL6</fullName>
    </recommendedName>
</protein>
<dbReference type="RefSeq" id="WP_146445183.1">
    <property type="nucleotide sequence ID" value="NZ_SJPR01000003.1"/>
</dbReference>
<evidence type="ECO:0000256" key="8">
    <source>
        <dbReference type="RuleBase" id="RU003870"/>
    </source>
</evidence>
<sequence length="180" mass="19709">MSRLGKKPIPIPSGVKLSVADRVITAEGKLGKLTYEHRPEVAIEIDEDAKEVTVTRAGNDREDRAFHGLTRALLANMVVGVSEGYEKKLEIHGVGYLGAISGDVLQLRVGFANEIQKKIPSDLQVTCPDQTHVVVKGLDKQRVGQFAAEVRAVRKPEPYKGKGIRYEGEQVRRKAGKAAK</sequence>
<reference evidence="10 11" key="1">
    <citation type="submission" date="2019-02" db="EMBL/GenBank/DDBJ databases">
        <title>Deep-cultivation of Planctomycetes and their phenomic and genomic characterization uncovers novel biology.</title>
        <authorList>
            <person name="Wiegand S."/>
            <person name="Jogler M."/>
            <person name="Boedeker C."/>
            <person name="Pinto D."/>
            <person name="Vollmers J."/>
            <person name="Rivas-Marin E."/>
            <person name="Kohn T."/>
            <person name="Peeters S.H."/>
            <person name="Heuer A."/>
            <person name="Rast P."/>
            <person name="Oberbeckmann S."/>
            <person name="Bunk B."/>
            <person name="Jeske O."/>
            <person name="Meyerdierks A."/>
            <person name="Storesund J.E."/>
            <person name="Kallscheuer N."/>
            <person name="Luecker S."/>
            <person name="Lage O.M."/>
            <person name="Pohl T."/>
            <person name="Merkel B.J."/>
            <person name="Hornburger P."/>
            <person name="Mueller R.-W."/>
            <person name="Bruemmer F."/>
            <person name="Labrenz M."/>
            <person name="Spormann A.M."/>
            <person name="Op Den Camp H."/>
            <person name="Overmann J."/>
            <person name="Amann R."/>
            <person name="Jetten M.S.M."/>
            <person name="Mascher T."/>
            <person name="Medema M.H."/>
            <person name="Devos D.P."/>
            <person name="Kaster A.-K."/>
            <person name="Ovreas L."/>
            <person name="Rohde M."/>
            <person name="Galperin M.Y."/>
            <person name="Jogler C."/>
        </authorList>
    </citation>
    <scope>NUCLEOTIDE SEQUENCE [LARGE SCALE GENOMIC DNA]</scope>
    <source>
        <strain evidence="10 11">Pla108</strain>
    </source>
</reference>
<dbReference type="FunFam" id="3.90.930.12:FF:000002">
    <property type="entry name" value="50S ribosomal protein L6"/>
    <property type="match status" value="1"/>
</dbReference>
<dbReference type="PANTHER" id="PTHR11655:SF14">
    <property type="entry name" value="LARGE RIBOSOMAL SUBUNIT PROTEIN UL6M"/>
    <property type="match status" value="1"/>
</dbReference>
<keyword evidence="11" id="KW-1185">Reference proteome</keyword>
<keyword evidence="4 6" id="KW-0689">Ribosomal protein</keyword>
<dbReference type="PRINTS" id="PR00059">
    <property type="entry name" value="RIBOSOMALL6"/>
</dbReference>
<evidence type="ECO:0000256" key="6">
    <source>
        <dbReference type="HAMAP-Rule" id="MF_01365"/>
    </source>
</evidence>
<keyword evidence="5 6" id="KW-0687">Ribonucleoprotein</keyword>
<dbReference type="SUPFAM" id="SSF56053">
    <property type="entry name" value="Ribosomal protein L6"/>
    <property type="match status" value="2"/>
</dbReference>
<evidence type="ECO:0000256" key="3">
    <source>
        <dbReference type="ARBA" id="ARBA00022884"/>
    </source>
</evidence>
<accession>A0A5C6AEK1</accession>
<evidence type="ECO:0000313" key="11">
    <source>
        <dbReference type="Proteomes" id="UP000317421"/>
    </source>
</evidence>
<proteinExistence type="inferred from homology"/>
<evidence type="ECO:0000256" key="1">
    <source>
        <dbReference type="ARBA" id="ARBA00009356"/>
    </source>
</evidence>
<dbReference type="InterPro" id="IPR000702">
    <property type="entry name" value="Ribosomal_uL6-like"/>
</dbReference>
<dbReference type="AlphaFoldDB" id="A0A5C6AEK1"/>
<evidence type="ECO:0000256" key="2">
    <source>
        <dbReference type="ARBA" id="ARBA00022730"/>
    </source>
</evidence>
<evidence type="ECO:0000313" key="10">
    <source>
        <dbReference type="EMBL" id="TWT96663.1"/>
    </source>
</evidence>
<dbReference type="GO" id="GO:0002181">
    <property type="term" value="P:cytoplasmic translation"/>
    <property type="evidence" value="ECO:0007669"/>
    <property type="project" value="TreeGrafter"/>
</dbReference>
<dbReference type="FunFam" id="3.90.930.12:FF:000001">
    <property type="entry name" value="50S ribosomal protein L6"/>
    <property type="match status" value="1"/>
</dbReference>
<comment type="similarity">
    <text evidence="1 6 7">Belongs to the universal ribosomal protein uL6 family.</text>
</comment>
<comment type="caution">
    <text evidence="10">The sequence shown here is derived from an EMBL/GenBank/DDBJ whole genome shotgun (WGS) entry which is preliminary data.</text>
</comment>
<dbReference type="Pfam" id="PF00347">
    <property type="entry name" value="Ribosomal_L6"/>
    <property type="match status" value="2"/>
</dbReference>
<dbReference type="PANTHER" id="PTHR11655">
    <property type="entry name" value="60S/50S RIBOSOMAL PROTEIN L6/L9"/>
    <property type="match status" value="1"/>
</dbReference>
<dbReference type="InterPro" id="IPR002358">
    <property type="entry name" value="Ribosomal_uL6_CS"/>
</dbReference>
<dbReference type="InterPro" id="IPR020040">
    <property type="entry name" value="Ribosomal_uL6_a/b-dom"/>
</dbReference>
<gene>
    <name evidence="6 10" type="primary">rplF</name>
    <name evidence="10" type="ORF">Pla108_24370</name>
</gene>
<dbReference type="GO" id="GO:0022625">
    <property type="term" value="C:cytosolic large ribosomal subunit"/>
    <property type="evidence" value="ECO:0007669"/>
    <property type="project" value="UniProtKB-UniRule"/>
</dbReference>
<dbReference type="NCBIfam" id="TIGR03654">
    <property type="entry name" value="L6_bact"/>
    <property type="match status" value="1"/>
</dbReference>
<comment type="function">
    <text evidence="6 8">This protein binds to the 23S rRNA, and is important in its secondary structure. It is located near the subunit interface in the base of the L7/L12 stalk, and near the tRNA binding site of the peptidyltransferase center.</text>
</comment>
<dbReference type="PIRSF" id="PIRSF002162">
    <property type="entry name" value="Ribosomal_L6"/>
    <property type="match status" value="1"/>
</dbReference>
<dbReference type="GO" id="GO:0003735">
    <property type="term" value="F:structural constituent of ribosome"/>
    <property type="evidence" value="ECO:0007669"/>
    <property type="project" value="UniProtKB-UniRule"/>
</dbReference>
<comment type="subunit">
    <text evidence="6">Part of the 50S ribosomal subunit.</text>
</comment>
<dbReference type="EMBL" id="SJPR01000003">
    <property type="protein sequence ID" value="TWT96663.1"/>
    <property type="molecule type" value="Genomic_DNA"/>
</dbReference>
<evidence type="ECO:0000256" key="5">
    <source>
        <dbReference type="ARBA" id="ARBA00023274"/>
    </source>
</evidence>
<evidence type="ECO:0000259" key="9">
    <source>
        <dbReference type="Pfam" id="PF00347"/>
    </source>
</evidence>
<evidence type="ECO:0000256" key="7">
    <source>
        <dbReference type="RuleBase" id="RU003869"/>
    </source>
</evidence>
<dbReference type="InterPro" id="IPR036789">
    <property type="entry name" value="Ribosomal_uL6-like_a/b-dom_sf"/>
</dbReference>
<dbReference type="InterPro" id="IPR019906">
    <property type="entry name" value="Ribosomal_uL6_bac-type"/>
</dbReference>
<feature type="domain" description="Large ribosomal subunit protein uL6 alpha-beta" evidence="9">
    <location>
        <begin position="94"/>
        <end position="166"/>
    </location>
</feature>
<dbReference type="PROSITE" id="PS00525">
    <property type="entry name" value="RIBOSOMAL_L6_1"/>
    <property type="match status" value="1"/>
</dbReference>
<keyword evidence="3 6" id="KW-0694">RNA-binding</keyword>
<dbReference type="GO" id="GO:0019843">
    <property type="term" value="F:rRNA binding"/>
    <property type="evidence" value="ECO:0007669"/>
    <property type="project" value="UniProtKB-UniRule"/>
</dbReference>
<evidence type="ECO:0000256" key="4">
    <source>
        <dbReference type="ARBA" id="ARBA00022980"/>
    </source>
</evidence>
<dbReference type="OrthoDB" id="9805007at2"/>
<dbReference type="Gene3D" id="3.90.930.12">
    <property type="entry name" value="Ribosomal protein L6, alpha-beta domain"/>
    <property type="match status" value="2"/>
</dbReference>